<dbReference type="PRINTS" id="PR00488">
    <property type="entry name" value="5LPOXGNASEAP"/>
</dbReference>
<evidence type="ECO:0000256" key="2">
    <source>
        <dbReference type="ARBA" id="ARBA00022751"/>
    </source>
</evidence>
<dbReference type="GO" id="GO:0046466">
    <property type="term" value="P:membrane lipid catabolic process"/>
    <property type="evidence" value="ECO:0007669"/>
    <property type="project" value="Ensembl"/>
</dbReference>
<keyword evidence="6" id="KW-0808">Transferase</keyword>
<gene>
    <name evidence="7" type="primary">MGST2</name>
</gene>
<protein>
    <recommendedName>
        <fullName evidence="6">Microsomal glutathione S-transferase 2</fullName>
        <shortName evidence="6">Microsomal GST-2</shortName>
        <shortName evidence="6">Microsomal GST-II</shortName>
        <ecNumber evidence="6">1.11.1.-</ecNumber>
        <ecNumber evidence="6">2.5.1.18</ecNumber>
        <ecNumber evidence="6">4.4.1.20</ecNumber>
    </recommendedName>
    <alternativeName>
        <fullName evidence="6">Glutathione peroxidase MGST2</fullName>
    </alternativeName>
    <alternativeName>
        <fullName evidence="6">Leukotriene C4 synthase MGST2</fullName>
    </alternativeName>
    <alternativeName>
        <fullName evidence="6">Microsomal glutathione S-transferase II</fullName>
    </alternativeName>
</protein>
<comment type="function">
    <text evidence="6">Catalyzes several different glutathione-dependent reactions. Catalyzes the glutathione-dependent reduction of lipid hydroperoxides, such as 5-HPETE. Has glutathione transferase activity, toward xenobiotic electrophiles, such as 1-chloro-2, 4-dinitrobenzene (CDNB). Catalyzes also the conjugation of leukotriene A4 with reduced glutathione to form leukotriene C4 (LTC4). Involved in oxidative DNA damage induced by ER stress and anticancer agents by activating LTC4 biosynthetic machinery in nonimmune cells.</text>
</comment>
<accession>A0A5F8HKF6</accession>
<evidence type="ECO:0000256" key="4">
    <source>
        <dbReference type="ARBA" id="ARBA00022989"/>
    </source>
</evidence>
<reference evidence="7 8" key="1">
    <citation type="journal article" date="2007" name="Nature">
        <title>Genome of the marsupial Monodelphis domestica reveals innovation in non-coding sequences.</title>
        <authorList>
            <person name="Mikkelsen T.S."/>
            <person name="Wakefield M.J."/>
            <person name="Aken B."/>
            <person name="Amemiya C.T."/>
            <person name="Chang J.L."/>
            <person name="Duke S."/>
            <person name="Garber M."/>
            <person name="Gentles A.J."/>
            <person name="Goodstadt L."/>
            <person name="Heger A."/>
            <person name="Jurka J."/>
            <person name="Kamal M."/>
            <person name="Mauceli E."/>
            <person name="Searle S.M."/>
            <person name="Sharpe T."/>
            <person name="Baker M.L."/>
            <person name="Batzer M.A."/>
            <person name="Benos P.V."/>
            <person name="Belov K."/>
            <person name="Clamp M."/>
            <person name="Cook A."/>
            <person name="Cuff J."/>
            <person name="Das R."/>
            <person name="Davidow L."/>
            <person name="Deakin J.E."/>
            <person name="Fazzari M.J."/>
            <person name="Glass J.L."/>
            <person name="Grabherr M."/>
            <person name="Greally J.M."/>
            <person name="Gu W."/>
            <person name="Hore T.A."/>
            <person name="Huttley G.A."/>
            <person name="Kleber M."/>
            <person name="Jirtle R.L."/>
            <person name="Koina E."/>
            <person name="Lee J.T."/>
            <person name="Mahony S."/>
            <person name="Marra M.A."/>
            <person name="Miller R.D."/>
            <person name="Nicholls R.D."/>
            <person name="Oda M."/>
            <person name="Papenfuss A.T."/>
            <person name="Parra Z.E."/>
            <person name="Pollock D.D."/>
            <person name="Ray D.A."/>
            <person name="Schein J.E."/>
            <person name="Speed T.P."/>
            <person name="Thompson K."/>
            <person name="VandeBerg J.L."/>
            <person name="Wade C.M."/>
            <person name="Walker J.A."/>
            <person name="Waters P.D."/>
            <person name="Webber C."/>
            <person name="Weidman J.R."/>
            <person name="Xie X."/>
            <person name="Zody M.C."/>
            <person name="Baldwin J."/>
            <person name="Abdouelleil A."/>
            <person name="Abdulkadir J."/>
            <person name="Abebe A."/>
            <person name="Abera B."/>
            <person name="Abreu J."/>
            <person name="Acer S.C."/>
            <person name="Aftuck L."/>
            <person name="Alexander A."/>
            <person name="An P."/>
            <person name="Anderson E."/>
            <person name="Anderson S."/>
            <person name="Arachi H."/>
            <person name="Azer M."/>
            <person name="Bachantsang P."/>
            <person name="Barry A."/>
            <person name="Bayul T."/>
            <person name="Berlin A."/>
            <person name="Bessette D."/>
            <person name="Bloom T."/>
            <person name="Bloom T."/>
            <person name="Boguslavskiy L."/>
            <person name="Bonnet C."/>
            <person name="Boukhgalter B."/>
            <person name="Bourzgui I."/>
            <person name="Brown A."/>
            <person name="Cahill P."/>
            <person name="Channer S."/>
            <person name="Cheshatsang Y."/>
            <person name="Chuda L."/>
            <person name="Citroen M."/>
            <person name="Collymore A."/>
            <person name="Cooke P."/>
            <person name="Costello M."/>
            <person name="D'Aco K."/>
            <person name="Daza R."/>
            <person name="De Haan G."/>
            <person name="DeGray S."/>
            <person name="DeMaso C."/>
            <person name="Dhargay N."/>
            <person name="Dooley K."/>
            <person name="Dooley E."/>
            <person name="Doricent M."/>
            <person name="Dorje P."/>
            <person name="Dorjee K."/>
            <person name="Dupes A."/>
            <person name="Elong R."/>
            <person name="Falk J."/>
            <person name="Farina A."/>
            <person name="Faro S."/>
            <person name="Ferguson D."/>
            <person name="Fisher S."/>
            <person name="Foley C.D."/>
            <person name="Franke A."/>
            <person name="Friedrich D."/>
            <person name="Gadbois L."/>
            <person name="Gearin G."/>
            <person name="Gearin C.R."/>
            <person name="Giannoukos G."/>
            <person name="Goode T."/>
            <person name="Graham J."/>
            <person name="Grandbois E."/>
            <person name="Grewal S."/>
            <person name="Gyaltsen K."/>
            <person name="Hafez N."/>
            <person name="Hagos B."/>
            <person name="Hall J."/>
            <person name="Henson C."/>
            <person name="Hollinger A."/>
            <person name="Honan T."/>
            <person name="Huard M.D."/>
            <person name="Hughes L."/>
            <person name="Hurhula B."/>
            <person name="Husby M.E."/>
            <person name="Kamat A."/>
            <person name="Kanga B."/>
            <person name="Kashin S."/>
            <person name="Khazanovich D."/>
            <person name="Kisner P."/>
            <person name="Lance K."/>
            <person name="Lara M."/>
            <person name="Lee W."/>
            <person name="Lennon N."/>
            <person name="Letendre F."/>
            <person name="LeVine R."/>
            <person name="Lipovsky A."/>
            <person name="Liu X."/>
            <person name="Liu J."/>
            <person name="Liu S."/>
            <person name="Lokyitsang T."/>
            <person name="Lokyitsang Y."/>
            <person name="Lubonja R."/>
            <person name="Lui A."/>
            <person name="MacDonald P."/>
            <person name="Magnisalis V."/>
            <person name="Maru K."/>
            <person name="Matthews C."/>
            <person name="McCusker W."/>
            <person name="McDonough S."/>
            <person name="Mehta T."/>
            <person name="Meldrim J."/>
            <person name="Meneus L."/>
            <person name="Mihai O."/>
            <person name="Mihalev A."/>
            <person name="Mihova T."/>
            <person name="Mittelman R."/>
            <person name="Mlenga V."/>
            <person name="Montmayeur A."/>
            <person name="Mulrain L."/>
            <person name="Navidi A."/>
            <person name="Naylor J."/>
            <person name="Negash T."/>
            <person name="Nguyen T."/>
            <person name="Nguyen N."/>
            <person name="Nicol R."/>
            <person name="Norbu C."/>
            <person name="Norbu N."/>
            <person name="Novod N."/>
            <person name="O'Neill B."/>
            <person name="Osman S."/>
            <person name="Markiewicz E."/>
            <person name="Oyono O.L."/>
            <person name="Patti C."/>
            <person name="Phunkhang P."/>
            <person name="Pierre F."/>
            <person name="Priest M."/>
            <person name="Raghuraman S."/>
            <person name="Rege F."/>
            <person name="Reyes R."/>
            <person name="Rise C."/>
            <person name="Rogov P."/>
            <person name="Ross K."/>
            <person name="Ryan E."/>
            <person name="Settipalli S."/>
            <person name="Shea T."/>
            <person name="Sherpa N."/>
            <person name="Shi L."/>
            <person name="Shih D."/>
            <person name="Sparrow T."/>
            <person name="Spaulding J."/>
            <person name="Stalker J."/>
            <person name="Stange-Thomann N."/>
            <person name="Stavropoulos S."/>
            <person name="Stone C."/>
            <person name="Strader C."/>
            <person name="Tesfaye S."/>
            <person name="Thomson T."/>
            <person name="Thoulutsang Y."/>
            <person name="Thoulutsang D."/>
            <person name="Topham K."/>
            <person name="Topping I."/>
            <person name="Tsamla T."/>
            <person name="Vassiliev H."/>
            <person name="Vo A."/>
            <person name="Wangchuk T."/>
            <person name="Wangdi T."/>
            <person name="Weiand M."/>
            <person name="Wilkinson J."/>
            <person name="Wilson A."/>
            <person name="Yadav S."/>
            <person name="Young G."/>
            <person name="Yu Q."/>
            <person name="Zembek L."/>
            <person name="Zhong D."/>
            <person name="Zimmer A."/>
            <person name="Zwirko Z."/>
            <person name="Jaffe D.B."/>
            <person name="Alvarez P."/>
            <person name="Brockman W."/>
            <person name="Butler J."/>
            <person name="Chin C."/>
            <person name="Gnerre S."/>
            <person name="MacCallum I."/>
            <person name="Graves J.A."/>
            <person name="Ponting C.P."/>
            <person name="Breen M."/>
            <person name="Samollow P.B."/>
            <person name="Lander E.S."/>
            <person name="Lindblad-Toh K."/>
        </authorList>
    </citation>
    <scope>NUCLEOTIDE SEQUENCE [LARGE SCALE GENOMIC DNA]</scope>
</reference>
<dbReference type="InterPro" id="IPR050997">
    <property type="entry name" value="MAPEG"/>
</dbReference>
<keyword evidence="2 6" id="KW-0434">Leukotriene biosynthesis</keyword>
<keyword evidence="4 6" id="KW-1133">Transmembrane helix</keyword>
<feature type="transmembrane region" description="Helical" evidence="6">
    <location>
        <begin position="129"/>
        <end position="150"/>
    </location>
</feature>
<dbReference type="PANTHER" id="PTHR10250:SF13">
    <property type="entry name" value="MICROSOMAL GLUTATHIONE S-TRANSFERASE 2"/>
    <property type="match status" value="1"/>
</dbReference>
<keyword evidence="6" id="KW-0492">Microsome</keyword>
<evidence type="ECO:0000256" key="1">
    <source>
        <dbReference type="ARBA" id="ARBA00022692"/>
    </source>
</evidence>
<keyword evidence="6" id="KW-0560">Oxidoreductase</keyword>
<evidence type="ECO:0000313" key="7">
    <source>
        <dbReference type="Ensembl" id="ENSMODP00000060487.1"/>
    </source>
</evidence>
<dbReference type="EC" id="1.11.1.-" evidence="6"/>
<comment type="similarity">
    <text evidence="6">Belongs to the MAPEG family.</text>
</comment>
<dbReference type="GO" id="GO:0043295">
    <property type="term" value="F:glutathione binding"/>
    <property type="evidence" value="ECO:0007669"/>
    <property type="project" value="UniProtKB-UniRule"/>
</dbReference>
<keyword evidence="6" id="KW-0456">Lyase</keyword>
<evidence type="ECO:0000256" key="3">
    <source>
        <dbReference type="ARBA" id="ARBA00022824"/>
    </source>
</evidence>
<dbReference type="PANTHER" id="PTHR10250">
    <property type="entry name" value="MICROSOMAL GLUTATHIONE S-TRANSFERASE"/>
    <property type="match status" value="1"/>
</dbReference>
<dbReference type="InterPro" id="IPR001446">
    <property type="entry name" value="5_LipOase_AP"/>
</dbReference>
<dbReference type="InterPro" id="IPR023352">
    <property type="entry name" value="MAPEG-like_dom_sf"/>
</dbReference>
<keyword evidence="3 6" id="KW-0256">Endoplasmic reticulum</keyword>
<comment type="catalytic activity">
    <reaction evidence="6">
        <text>(5S)-hydroperoxy-(6E,8Z,11Z,14Z)-eicosatetraenoate + 2 glutathione = (5S)-hydroxy-(6E,8Z,11Z,14Z)-eicosatetraenoate + glutathione disulfide + H2O</text>
        <dbReference type="Rhea" id="RHEA:48620"/>
        <dbReference type="ChEBI" id="CHEBI:15377"/>
        <dbReference type="ChEBI" id="CHEBI:57450"/>
        <dbReference type="ChEBI" id="CHEBI:57925"/>
        <dbReference type="ChEBI" id="CHEBI:58297"/>
        <dbReference type="ChEBI" id="CHEBI:90632"/>
    </reaction>
</comment>
<keyword evidence="8" id="KW-1185">Reference proteome</keyword>
<organism evidence="7 8">
    <name type="scientific">Monodelphis domestica</name>
    <name type="common">Gray short-tailed opossum</name>
    <dbReference type="NCBI Taxonomy" id="13616"/>
    <lineage>
        <taxon>Eukaryota</taxon>
        <taxon>Metazoa</taxon>
        <taxon>Chordata</taxon>
        <taxon>Craniata</taxon>
        <taxon>Vertebrata</taxon>
        <taxon>Euteleostomi</taxon>
        <taxon>Mammalia</taxon>
        <taxon>Metatheria</taxon>
        <taxon>Didelphimorphia</taxon>
        <taxon>Didelphidae</taxon>
        <taxon>Monodelphis</taxon>
    </lineage>
</organism>
<dbReference type="GO" id="GO:0004602">
    <property type="term" value="F:glutathione peroxidase activity"/>
    <property type="evidence" value="ECO:0007669"/>
    <property type="project" value="UniProtKB-UniRule"/>
</dbReference>
<dbReference type="EC" id="2.5.1.18" evidence="6"/>
<dbReference type="FunCoup" id="A0A5F8HKF6">
    <property type="interactions" value="227"/>
</dbReference>
<evidence type="ECO:0000313" key="8">
    <source>
        <dbReference type="Proteomes" id="UP000002280"/>
    </source>
</evidence>
<reference evidence="7" key="2">
    <citation type="submission" date="2025-08" db="UniProtKB">
        <authorList>
            <consortium name="Ensembl"/>
        </authorList>
    </citation>
    <scope>IDENTIFICATION</scope>
</reference>
<dbReference type="Ensembl" id="ENSMODT00000052761.1">
    <property type="protein sequence ID" value="ENSMODP00000060487.1"/>
    <property type="gene ID" value="ENSMODG00000025529.3"/>
</dbReference>
<dbReference type="GeneTree" id="ENSGT00940000160288"/>
<dbReference type="AlphaFoldDB" id="A0A5F8HKF6"/>
<dbReference type="GO" id="GO:0019370">
    <property type="term" value="P:leukotriene biosynthetic process"/>
    <property type="evidence" value="ECO:0007669"/>
    <property type="project" value="UniProtKB-UniRule"/>
</dbReference>
<comment type="subunit">
    <text evidence="6">Homotrimer.</text>
</comment>
<dbReference type="FunFam" id="1.20.120.550:FF:000003">
    <property type="entry name" value="Leukotriene C4 synthase"/>
    <property type="match status" value="1"/>
</dbReference>
<keyword evidence="5 6" id="KW-0472">Membrane</keyword>
<feature type="transmembrane region" description="Helical" evidence="6">
    <location>
        <begin position="78"/>
        <end position="108"/>
    </location>
</feature>
<keyword evidence="6" id="KW-0443">Lipid metabolism</keyword>
<dbReference type="SUPFAM" id="SSF161084">
    <property type="entry name" value="MAPEG domain-like"/>
    <property type="match status" value="1"/>
</dbReference>
<evidence type="ECO:0000256" key="5">
    <source>
        <dbReference type="ARBA" id="ARBA00023136"/>
    </source>
</evidence>
<dbReference type="STRING" id="13616.ENSMODP00000060487"/>
<dbReference type="Proteomes" id="UP000002280">
    <property type="component" value="Chromosome 5"/>
</dbReference>
<dbReference type="EC" id="4.4.1.20" evidence="6"/>
<dbReference type="InterPro" id="IPR001129">
    <property type="entry name" value="Membr-assoc_MAPEG"/>
</dbReference>
<dbReference type="GO" id="GO:0004364">
    <property type="term" value="F:glutathione transferase activity"/>
    <property type="evidence" value="ECO:0007669"/>
    <property type="project" value="UniProtKB-UniRule"/>
</dbReference>
<comment type="subcellular location">
    <subcellularLocation>
        <location evidence="6">Endoplasmic reticulum membrane</location>
        <topology evidence="6">Multi-pass membrane protein</topology>
    </subcellularLocation>
    <subcellularLocation>
        <location evidence="6">Microsome membrane</location>
        <topology evidence="6">Multi-pass membrane protein</topology>
    </subcellularLocation>
</comment>
<sequence length="164" mass="18685">SILVTFLALDYLAGNGKVGFEASLLTRLALSSRQGSRGGFFAWQVGKARLKYKISPPAITGSPAFERIFRAQQNCVEFYPIFLITFWMAGWFFNQVLAAILGLAYMYARHHFFFGYSESAKQRLFGFRMSLGVLALLIIQAVVGIGYELWDEYMDLKFFKKLVF</sequence>
<dbReference type="Bgee" id="ENSMODG00000025529">
    <property type="expression patterns" value="Expressed in lung and 12 other cell types or tissues"/>
</dbReference>
<dbReference type="GO" id="GO:0008047">
    <property type="term" value="F:enzyme activator activity"/>
    <property type="evidence" value="ECO:0007669"/>
    <property type="project" value="UniProtKB-UniRule"/>
</dbReference>
<dbReference type="GO" id="GO:0004464">
    <property type="term" value="F:leukotriene-C4 synthase activity"/>
    <property type="evidence" value="ECO:0007669"/>
    <property type="project" value="UniProtKB-EC"/>
</dbReference>
<comment type="caution">
    <text evidence="6">Lacks conserved residue(s) required for the propagation of feature annotation.</text>
</comment>
<dbReference type="InParanoid" id="A0A5F8HKF6"/>
<dbReference type="Gene3D" id="1.20.120.550">
    <property type="entry name" value="Membrane associated eicosanoid/glutathione metabolism-like domain"/>
    <property type="match status" value="1"/>
</dbReference>
<name>A0A5F8HKF6_MONDO</name>
<keyword evidence="1 6" id="KW-0812">Transmembrane</keyword>
<dbReference type="GO" id="GO:0005789">
    <property type="term" value="C:endoplasmic reticulum membrane"/>
    <property type="evidence" value="ECO:0007669"/>
    <property type="project" value="UniProtKB-SubCell"/>
</dbReference>
<dbReference type="GO" id="GO:0042802">
    <property type="term" value="F:identical protein binding"/>
    <property type="evidence" value="ECO:0007669"/>
    <property type="project" value="Ensembl"/>
</dbReference>
<proteinExistence type="inferred from homology"/>
<dbReference type="Pfam" id="PF01124">
    <property type="entry name" value="MAPEG"/>
    <property type="match status" value="1"/>
</dbReference>
<comment type="catalytic activity">
    <reaction evidence="6">
        <text>leukotriene C4 = leukotriene A4 + glutathione</text>
        <dbReference type="Rhea" id="RHEA:17617"/>
        <dbReference type="ChEBI" id="CHEBI:57463"/>
        <dbReference type="ChEBI" id="CHEBI:57925"/>
        <dbReference type="ChEBI" id="CHEBI:57973"/>
        <dbReference type="EC" id="4.4.1.20"/>
    </reaction>
</comment>
<evidence type="ECO:0000256" key="6">
    <source>
        <dbReference type="RuleBase" id="RU369123"/>
    </source>
</evidence>
<comment type="catalytic activity">
    <reaction evidence="6">
        <text>1-chloro-2,4-dinitrobenzene + glutathione = 2,4-dinitrophenyl-S-glutathione + chloride + H(+)</text>
        <dbReference type="Rhea" id="RHEA:51220"/>
        <dbReference type="ChEBI" id="CHEBI:15378"/>
        <dbReference type="ChEBI" id="CHEBI:17996"/>
        <dbReference type="ChEBI" id="CHEBI:34718"/>
        <dbReference type="ChEBI" id="CHEBI:57925"/>
        <dbReference type="ChEBI" id="CHEBI:133977"/>
        <dbReference type="EC" id="2.5.1.18"/>
    </reaction>
</comment>
<dbReference type="GO" id="GO:0006750">
    <property type="term" value="P:glutathione biosynthetic process"/>
    <property type="evidence" value="ECO:0007669"/>
    <property type="project" value="Ensembl"/>
</dbReference>
<dbReference type="GO" id="GO:0005886">
    <property type="term" value="C:plasma membrane"/>
    <property type="evidence" value="ECO:0007669"/>
    <property type="project" value="Ensembl"/>
</dbReference>
<reference evidence="7" key="3">
    <citation type="submission" date="2025-09" db="UniProtKB">
        <authorList>
            <consortium name="Ensembl"/>
        </authorList>
    </citation>
    <scope>IDENTIFICATION</scope>
</reference>
<comment type="catalytic activity">
    <reaction evidence="6">
        <text>RX + glutathione = an S-substituted glutathione + a halide anion + H(+)</text>
        <dbReference type="Rhea" id="RHEA:16437"/>
        <dbReference type="ChEBI" id="CHEBI:15378"/>
        <dbReference type="ChEBI" id="CHEBI:16042"/>
        <dbReference type="ChEBI" id="CHEBI:17792"/>
        <dbReference type="ChEBI" id="CHEBI:57925"/>
        <dbReference type="ChEBI" id="CHEBI:90779"/>
        <dbReference type="EC" id="2.5.1.18"/>
    </reaction>
</comment>